<organism evidence="1">
    <name type="scientific">Arundo donax</name>
    <name type="common">Giant reed</name>
    <name type="synonym">Donax arundinaceus</name>
    <dbReference type="NCBI Taxonomy" id="35708"/>
    <lineage>
        <taxon>Eukaryota</taxon>
        <taxon>Viridiplantae</taxon>
        <taxon>Streptophyta</taxon>
        <taxon>Embryophyta</taxon>
        <taxon>Tracheophyta</taxon>
        <taxon>Spermatophyta</taxon>
        <taxon>Magnoliopsida</taxon>
        <taxon>Liliopsida</taxon>
        <taxon>Poales</taxon>
        <taxon>Poaceae</taxon>
        <taxon>PACMAD clade</taxon>
        <taxon>Arundinoideae</taxon>
        <taxon>Arundineae</taxon>
        <taxon>Arundo</taxon>
    </lineage>
</organism>
<reference evidence="1" key="1">
    <citation type="submission" date="2014-09" db="EMBL/GenBank/DDBJ databases">
        <authorList>
            <person name="Magalhaes I.L.F."/>
            <person name="Oliveira U."/>
            <person name="Santos F.R."/>
            <person name="Vidigal T.H.D.A."/>
            <person name="Brescovit A.D."/>
            <person name="Santos A.J."/>
        </authorList>
    </citation>
    <scope>NUCLEOTIDE SEQUENCE</scope>
    <source>
        <tissue evidence="1">Shoot tissue taken approximately 20 cm above the soil surface</tissue>
    </source>
</reference>
<reference evidence="1" key="2">
    <citation type="journal article" date="2015" name="Data Brief">
        <title>Shoot transcriptome of the giant reed, Arundo donax.</title>
        <authorList>
            <person name="Barrero R.A."/>
            <person name="Guerrero F.D."/>
            <person name="Moolhuijzen P."/>
            <person name="Goolsby J.A."/>
            <person name="Tidwell J."/>
            <person name="Bellgard S.E."/>
            <person name="Bellgard M.I."/>
        </authorList>
    </citation>
    <scope>NUCLEOTIDE SEQUENCE</scope>
    <source>
        <tissue evidence="1">Shoot tissue taken approximately 20 cm above the soil surface</tissue>
    </source>
</reference>
<proteinExistence type="predicted"/>
<protein>
    <submittedName>
        <fullName evidence="1">Uncharacterized protein</fullName>
    </submittedName>
</protein>
<name>A0A0A9BC25_ARUDO</name>
<sequence>MQLKGQISSSSVVFTNSLITCISEKKKIKAQQSISTNQECTST</sequence>
<dbReference type="AlphaFoldDB" id="A0A0A9BC25"/>
<dbReference type="EMBL" id="GBRH01236381">
    <property type="protein sequence ID" value="JAD61514.1"/>
    <property type="molecule type" value="Transcribed_RNA"/>
</dbReference>
<evidence type="ECO:0000313" key="1">
    <source>
        <dbReference type="EMBL" id="JAD61514.1"/>
    </source>
</evidence>
<accession>A0A0A9BC25</accession>